<gene>
    <name evidence="12" type="ORF">SSS_1386</name>
</gene>
<proteinExistence type="predicted"/>
<dbReference type="OrthoDB" id="193931at2759"/>
<dbReference type="Gene3D" id="1.10.510.10">
    <property type="entry name" value="Transferase(Phosphotransferase) domain 1"/>
    <property type="match status" value="1"/>
</dbReference>
<dbReference type="EMBL" id="WVUK01000046">
    <property type="protein sequence ID" value="KAF7495672.1"/>
    <property type="molecule type" value="Genomic_DNA"/>
</dbReference>
<evidence type="ECO:0000256" key="3">
    <source>
        <dbReference type="ARBA" id="ARBA00022679"/>
    </source>
</evidence>
<dbReference type="InterPro" id="IPR011009">
    <property type="entry name" value="Kinase-like_dom_sf"/>
</dbReference>
<feature type="compositionally biased region" description="Basic and acidic residues" evidence="10">
    <location>
        <begin position="426"/>
        <end position="439"/>
    </location>
</feature>
<feature type="compositionally biased region" description="Basic and acidic residues" evidence="10">
    <location>
        <begin position="362"/>
        <end position="371"/>
    </location>
</feature>
<dbReference type="InterPro" id="IPR000719">
    <property type="entry name" value="Prot_kinase_dom"/>
</dbReference>
<organism evidence="12">
    <name type="scientific">Sarcoptes scabiei</name>
    <name type="common">Itch mite</name>
    <name type="synonym">Acarus scabiei</name>
    <dbReference type="NCBI Taxonomy" id="52283"/>
    <lineage>
        <taxon>Eukaryota</taxon>
        <taxon>Metazoa</taxon>
        <taxon>Ecdysozoa</taxon>
        <taxon>Arthropoda</taxon>
        <taxon>Chelicerata</taxon>
        <taxon>Arachnida</taxon>
        <taxon>Acari</taxon>
        <taxon>Acariformes</taxon>
        <taxon>Sarcoptiformes</taxon>
        <taxon>Astigmata</taxon>
        <taxon>Psoroptidia</taxon>
        <taxon>Sarcoptoidea</taxon>
        <taxon>Sarcoptidae</taxon>
        <taxon>Sarcoptinae</taxon>
        <taxon>Sarcoptes</taxon>
    </lineage>
</organism>
<evidence type="ECO:0000259" key="11">
    <source>
        <dbReference type="PROSITE" id="PS50011"/>
    </source>
</evidence>
<dbReference type="PANTHER" id="PTHR24346">
    <property type="entry name" value="MAP/MICROTUBULE AFFINITY-REGULATING KINASE"/>
    <property type="match status" value="1"/>
</dbReference>
<evidence type="ECO:0000256" key="1">
    <source>
        <dbReference type="ARBA" id="ARBA00012513"/>
    </source>
</evidence>
<keyword evidence="3" id="KW-0808">Transferase</keyword>
<feature type="compositionally biased region" description="Basic and acidic residues" evidence="10">
    <location>
        <begin position="1060"/>
        <end position="1079"/>
    </location>
</feature>
<evidence type="ECO:0000256" key="7">
    <source>
        <dbReference type="ARBA" id="ARBA00047899"/>
    </source>
</evidence>
<feature type="compositionally biased region" description="Polar residues" evidence="10">
    <location>
        <begin position="249"/>
        <end position="258"/>
    </location>
</feature>
<evidence type="ECO:0000256" key="6">
    <source>
        <dbReference type="ARBA" id="ARBA00022840"/>
    </source>
</evidence>
<dbReference type="Pfam" id="PF00069">
    <property type="entry name" value="Pkinase"/>
    <property type="match status" value="1"/>
</dbReference>
<dbReference type="SUPFAM" id="SSF56112">
    <property type="entry name" value="Protein kinase-like (PK-like)"/>
    <property type="match status" value="1"/>
</dbReference>
<keyword evidence="14" id="KW-1185">Reference proteome</keyword>
<dbReference type="InterPro" id="IPR008271">
    <property type="entry name" value="Ser/Thr_kinase_AS"/>
</dbReference>
<keyword evidence="4 9" id="KW-0547">Nucleotide-binding</keyword>
<dbReference type="GO" id="GO:0035556">
    <property type="term" value="P:intracellular signal transduction"/>
    <property type="evidence" value="ECO:0007669"/>
    <property type="project" value="TreeGrafter"/>
</dbReference>
<reference evidence="13" key="3">
    <citation type="submission" date="2022-06" db="UniProtKB">
        <authorList>
            <consortium name="EnsemblMetazoa"/>
        </authorList>
    </citation>
    <scope>IDENTIFICATION</scope>
</reference>
<keyword evidence="2" id="KW-0723">Serine/threonine-protein kinase</keyword>
<feature type="compositionally biased region" description="Basic and acidic residues" evidence="10">
    <location>
        <begin position="446"/>
        <end position="461"/>
    </location>
</feature>
<dbReference type="EnsemblMetazoa" id="SSS_1386s_mrna">
    <property type="protein sequence ID" value="KAF7495672.1"/>
    <property type="gene ID" value="SSS_1386"/>
</dbReference>
<dbReference type="InterPro" id="IPR017441">
    <property type="entry name" value="Protein_kinase_ATP_BS"/>
</dbReference>
<dbReference type="SMART" id="SM00220">
    <property type="entry name" value="S_TKc"/>
    <property type="match status" value="1"/>
</dbReference>
<feature type="region of interest" description="Disordered" evidence="10">
    <location>
        <begin position="39"/>
        <end position="72"/>
    </location>
</feature>
<accession>A0A834VFI5</accession>
<dbReference type="PANTHER" id="PTHR24346:SF49">
    <property type="entry name" value="NIM1 SERINE_THREONINE PROTEIN KINASE"/>
    <property type="match status" value="1"/>
</dbReference>
<evidence type="ECO:0000313" key="12">
    <source>
        <dbReference type="EMBL" id="KAF7495672.1"/>
    </source>
</evidence>
<dbReference type="PROSITE" id="PS50011">
    <property type="entry name" value="PROTEIN_KINASE_DOM"/>
    <property type="match status" value="1"/>
</dbReference>
<feature type="domain" description="Protein kinase" evidence="11">
    <location>
        <begin position="560"/>
        <end position="812"/>
    </location>
</feature>
<evidence type="ECO:0000313" key="14">
    <source>
        <dbReference type="Proteomes" id="UP000070412"/>
    </source>
</evidence>
<evidence type="ECO:0000256" key="5">
    <source>
        <dbReference type="ARBA" id="ARBA00022777"/>
    </source>
</evidence>
<dbReference type="AlphaFoldDB" id="A0A834VFI5"/>
<feature type="compositionally biased region" description="Polar residues" evidence="10">
    <location>
        <begin position="1040"/>
        <end position="1059"/>
    </location>
</feature>
<keyword evidence="6 9" id="KW-0067">ATP-binding</keyword>
<reference evidence="12" key="2">
    <citation type="submission" date="2020-01" db="EMBL/GenBank/DDBJ databases">
        <authorList>
            <person name="Korhonen P.K.K."/>
            <person name="Guangxu M.G."/>
            <person name="Wang T.W."/>
            <person name="Stroehlein A.J.S."/>
            <person name="Young N.D."/>
            <person name="Ang C.-S.A."/>
            <person name="Fernando D.W.F."/>
            <person name="Lu H.L."/>
            <person name="Taylor S.T."/>
            <person name="Ehtesham M.E.M."/>
            <person name="Najaraj S.H.N."/>
            <person name="Harsha G.H.G."/>
            <person name="Madugundu A.M."/>
            <person name="Renuse S.R."/>
            <person name="Holt D.H."/>
            <person name="Pandey A.P."/>
            <person name="Papenfuss A.P."/>
            <person name="Gasser R.B.G."/>
            <person name="Fischer K.F."/>
        </authorList>
    </citation>
    <scope>NUCLEOTIDE SEQUENCE</scope>
    <source>
        <strain evidence="12">SSS_KF_BRIS2020</strain>
    </source>
</reference>
<evidence type="ECO:0000256" key="2">
    <source>
        <dbReference type="ARBA" id="ARBA00022527"/>
    </source>
</evidence>
<feature type="region of interest" description="Disordered" evidence="10">
    <location>
        <begin position="392"/>
        <end position="467"/>
    </location>
</feature>
<dbReference type="GO" id="GO:0000226">
    <property type="term" value="P:microtubule cytoskeleton organization"/>
    <property type="evidence" value="ECO:0007669"/>
    <property type="project" value="TreeGrafter"/>
</dbReference>
<comment type="catalytic activity">
    <reaction evidence="7">
        <text>L-threonyl-[protein] + ATP = O-phospho-L-threonyl-[protein] + ADP + H(+)</text>
        <dbReference type="Rhea" id="RHEA:46608"/>
        <dbReference type="Rhea" id="RHEA-COMP:11060"/>
        <dbReference type="Rhea" id="RHEA-COMP:11605"/>
        <dbReference type="ChEBI" id="CHEBI:15378"/>
        <dbReference type="ChEBI" id="CHEBI:30013"/>
        <dbReference type="ChEBI" id="CHEBI:30616"/>
        <dbReference type="ChEBI" id="CHEBI:61977"/>
        <dbReference type="ChEBI" id="CHEBI:456216"/>
        <dbReference type="EC" id="2.7.11.1"/>
    </reaction>
</comment>
<feature type="compositionally biased region" description="Low complexity" evidence="10">
    <location>
        <begin position="231"/>
        <end position="248"/>
    </location>
</feature>
<feature type="compositionally biased region" description="Basic residues" evidence="10">
    <location>
        <begin position="43"/>
        <end position="65"/>
    </location>
</feature>
<feature type="region of interest" description="Disordered" evidence="10">
    <location>
        <begin position="132"/>
        <end position="202"/>
    </location>
</feature>
<dbReference type="FunFam" id="1.10.510.10:FF:000571">
    <property type="entry name" value="Maternal embryonic leucine zipper kinase"/>
    <property type="match status" value="1"/>
</dbReference>
<dbReference type="PROSITE" id="PS00108">
    <property type="entry name" value="PROTEIN_KINASE_ST"/>
    <property type="match status" value="1"/>
</dbReference>
<evidence type="ECO:0000256" key="4">
    <source>
        <dbReference type="ARBA" id="ARBA00022741"/>
    </source>
</evidence>
<feature type="compositionally biased region" description="Low complexity" evidence="10">
    <location>
        <begin position="290"/>
        <end position="329"/>
    </location>
</feature>
<reference evidence="14" key="1">
    <citation type="journal article" date="2020" name="PLoS Negl. Trop. Dis.">
        <title>High-quality nuclear genome for Sarcoptes scabiei-A critical resource for a neglected parasite.</title>
        <authorList>
            <person name="Korhonen P.K."/>
            <person name="Gasser R.B."/>
            <person name="Ma G."/>
            <person name="Wang T."/>
            <person name="Stroehlein A.J."/>
            <person name="Young N.D."/>
            <person name="Ang C.S."/>
            <person name="Fernando D.D."/>
            <person name="Lu H.C."/>
            <person name="Taylor S."/>
            <person name="Reynolds S.L."/>
            <person name="Mofiz E."/>
            <person name="Najaraj S.H."/>
            <person name="Gowda H."/>
            <person name="Madugundu A."/>
            <person name="Renuse S."/>
            <person name="Holt D."/>
            <person name="Pandey A."/>
            <person name="Papenfuss A.T."/>
            <person name="Fischer K."/>
        </authorList>
    </citation>
    <scope>NUCLEOTIDE SEQUENCE [LARGE SCALE GENOMIC DNA]</scope>
</reference>
<comment type="catalytic activity">
    <reaction evidence="8">
        <text>L-seryl-[protein] + ATP = O-phospho-L-seryl-[protein] + ADP + H(+)</text>
        <dbReference type="Rhea" id="RHEA:17989"/>
        <dbReference type="Rhea" id="RHEA-COMP:9863"/>
        <dbReference type="Rhea" id="RHEA-COMP:11604"/>
        <dbReference type="ChEBI" id="CHEBI:15378"/>
        <dbReference type="ChEBI" id="CHEBI:29999"/>
        <dbReference type="ChEBI" id="CHEBI:30616"/>
        <dbReference type="ChEBI" id="CHEBI:83421"/>
        <dbReference type="ChEBI" id="CHEBI:456216"/>
        <dbReference type="EC" id="2.7.11.1"/>
    </reaction>
</comment>
<dbReference type="GO" id="GO:0005524">
    <property type="term" value="F:ATP binding"/>
    <property type="evidence" value="ECO:0007669"/>
    <property type="project" value="UniProtKB-UniRule"/>
</dbReference>
<dbReference type="PROSITE" id="PS00107">
    <property type="entry name" value="PROTEIN_KINASE_ATP"/>
    <property type="match status" value="1"/>
</dbReference>
<protein>
    <recommendedName>
        <fullName evidence="1">non-specific serine/threonine protein kinase</fullName>
        <ecNumber evidence="1">2.7.11.1</ecNumber>
    </recommendedName>
</protein>
<feature type="region of interest" description="Disordered" evidence="10">
    <location>
        <begin position="216"/>
        <end position="371"/>
    </location>
</feature>
<evidence type="ECO:0000256" key="10">
    <source>
        <dbReference type="SAM" id="MobiDB-lite"/>
    </source>
</evidence>
<sequence>MTINSINETECTADVGVHINTPTAAMIEIITTFDEEDDFEDHHHHHHHHNHNDHNHHHHHHHHHSYQNDRSSMQRCNNIEKEETNLANYNNNNNNNNNNTDNYGNDNCGGVGDREILIKTNVLNKSAICDESSMQNSDESNRMIDPIVPPRPVVRKSKLSKKQPRNEKNSSNVNGRKPLVDINNNNNNDAQKKNQIESGVMNDGVHRMKFPLLRHRSCPVPDPLRNKQLVSKSTSSSSSPSSESIFESNQTSSPLKQSSKIKETITKLDMVGSNENKTMPPIEMIEKNPSSRTGKNSSNKNSRKSFSSSLSSSQSTSPSLSSPTASISSPTPPSLTKQQSYCNNSLRTNTTTESSNRRSKVKTSEVKKSDRLHSSRIKELINEERQHGLWNNFDHLNNNHSDDGGGSGDGGVERRIKPSMNSQTIDDSHHEDSRCETSTKKIKQNNVERENVHVPTKRIESRSPTSIESNQLPKFTIPFDLGLLSERKKCRIGTLPNSQRQSVPDEIVERRYRRTSSLKQDRTNGSIDKIISPYERALHALECDKTWQKEIGLGRRIGLYRFRGDIGNGNFSQVKIATHSLTEEKVAIKILDKSRLDLKTRKMLSREIRTMECLHHPNLIRIFEVIESLSKHFIVMELAPDGELFQVISNHGRFFENEAKFFFTQILSAIDHMHQHNLIHRDIKAENVFFANPLTIKVGDFGFSTRIGSHDDLLSTFCGSPPYAAPELFRDENYRGPQVDYWALGVLLYFIVTGTMPFRAQNIVSLKKLIIDCRYDIPNYVSVECCQLIAGFLQTDPLKRYNLMQAKKTRWLQNQSINHSASKYDLKISYLKWLKAKKNCDDSYQNHSHDSIRSFQRHTIYGDGSFQNDYPPLNDDERETFHRLHLLGIDDRIIQDHLDKGSHSHIVGTFRIILHHLLQKRSIERCNQRKLHIRKQQSIDSKSIKNLTNQSAKIKSINGQGQFDRLWAQYASKFTQRNFVPTKRNDWKKDVQLNENVKVQSGDCERRENEIIEIDADGTKPIESINQNQPKRKLMKNFSMESKSSGPHTSPMENEPSTIESKKFSPEQHLSSRDELTNNKEEITNHFNDSGRVSPKSSIESVLQKKIKIDTENELYSSSSTPSSFRRLTRSFRALKQLLTENNLCGKTSVISEPSSKPTNQTIKDVANKPHVIHKTTTLQIVPTQIANIPIGDRQYVWRDREYSQQSNKLWRSHTTPDVSMLHQALPCLRCDNSQPHHCVFRYGNRKSFNNNNNRCTIV</sequence>
<feature type="region of interest" description="Disordered" evidence="10">
    <location>
        <begin position="1040"/>
        <end position="1079"/>
    </location>
</feature>
<dbReference type="EC" id="2.7.11.1" evidence="1"/>
<dbReference type="FunFam" id="3.30.200.20:FF:000003">
    <property type="entry name" value="Non-specific serine/threonine protein kinase"/>
    <property type="match status" value="1"/>
</dbReference>
<dbReference type="GO" id="GO:0005737">
    <property type="term" value="C:cytoplasm"/>
    <property type="evidence" value="ECO:0007669"/>
    <property type="project" value="TreeGrafter"/>
</dbReference>
<feature type="binding site" evidence="9">
    <location>
        <position position="589"/>
    </location>
    <ligand>
        <name>ATP</name>
        <dbReference type="ChEBI" id="CHEBI:30616"/>
    </ligand>
</feature>
<dbReference type="Proteomes" id="UP000070412">
    <property type="component" value="Unassembled WGS sequence"/>
</dbReference>
<dbReference type="GO" id="GO:0050321">
    <property type="term" value="F:tau-protein kinase activity"/>
    <property type="evidence" value="ECO:0007669"/>
    <property type="project" value="TreeGrafter"/>
</dbReference>
<name>A0A834VFI5_SARSC</name>
<keyword evidence="5 12" id="KW-0418">Kinase</keyword>
<feature type="compositionally biased region" description="Low complexity" evidence="10">
    <location>
        <begin position="343"/>
        <end position="354"/>
    </location>
</feature>
<feature type="compositionally biased region" description="Basic residues" evidence="10">
    <location>
        <begin position="153"/>
        <end position="163"/>
    </location>
</feature>
<evidence type="ECO:0000256" key="8">
    <source>
        <dbReference type="ARBA" id="ARBA00048679"/>
    </source>
</evidence>
<evidence type="ECO:0000256" key="9">
    <source>
        <dbReference type="PROSITE-ProRule" id="PRU10141"/>
    </source>
</evidence>
<evidence type="ECO:0000313" key="13">
    <source>
        <dbReference type="EnsemblMetazoa" id="KAF7495672.1"/>
    </source>
</evidence>